<proteinExistence type="predicted"/>
<sequence length="104" mass="12321">MSKSENTLPFFFWSSKMLYTKFYTSSLEDDINYKTNLNIALVVKNILNNFESFFNQLDDTQKKELLRTLIKEIQVYPSKNAKGRKIKKIEYYFNVNDLTNLVTA</sequence>
<organism evidence="1 2">
    <name type="scientific">Anoxybacillus flavithermus AK1</name>
    <dbReference type="NCBI Taxonomy" id="1297581"/>
    <lineage>
        <taxon>Bacteria</taxon>
        <taxon>Bacillati</taxon>
        <taxon>Bacillota</taxon>
        <taxon>Bacilli</taxon>
        <taxon>Bacillales</taxon>
        <taxon>Anoxybacillaceae</taxon>
        <taxon>Anoxybacillus</taxon>
    </lineage>
</organism>
<protein>
    <submittedName>
        <fullName evidence="1">Phage resolvase</fullName>
    </submittedName>
</protein>
<gene>
    <name evidence="1" type="ORF">H919_08680</name>
</gene>
<dbReference type="EMBL" id="APCD01000011">
    <property type="protein sequence ID" value="EMT45706.1"/>
    <property type="molecule type" value="Genomic_DNA"/>
</dbReference>
<dbReference type="Proteomes" id="UP000012085">
    <property type="component" value="Unassembled WGS sequence"/>
</dbReference>
<evidence type="ECO:0000313" key="1">
    <source>
        <dbReference type="EMBL" id="EMT45706.1"/>
    </source>
</evidence>
<reference evidence="1 2" key="1">
    <citation type="submission" date="2013-03" db="EMBL/GenBank/DDBJ databases">
        <title>Assembly of a new bacterial strain Anoxybacillus flavithermus AK1.</title>
        <authorList>
            <person name="Rajan I."/>
            <person name="PoliReddy D."/>
            <person name="Sugumar T."/>
            <person name="Rathinam K."/>
            <person name="Alqarawi S."/>
            <person name="Khalil A.B."/>
            <person name="Sivakumar N."/>
        </authorList>
    </citation>
    <scope>NUCLEOTIDE SEQUENCE [LARGE SCALE GENOMIC DNA]</scope>
    <source>
        <strain evidence="1 2">AK1</strain>
    </source>
</reference>
<dbReference type="AlphaFoldDB" id="M8D4G3"/>
<name>M8D4G3_9BACL</name>
<evidence type="ECO:0000313" key="2">
    <source>
        <dbReference type="Proteomes" id="UP000012085"/>
    </source>
</evidence>
<reference evidence="1 2" key="2">
    <citation type="journal article" date="2015" name="Genome Announc.">
        <title>Genome Sequence of Anoxybacillus flavithermus Strain AK1, a Thermophile Isolated from a Hot Spring in Saudi Arabia.</title>
        <authorList>
            <person name="Khalil A."/>
            <person name="Sivakumar N."/>
            <person name="Qarawi S."/>
        </authorList>
    </citation>
    <scope>NUCLEOTIDE SEQUENCE [LARGE SCALE GENOMIC DNA]</scope>
    <source>
        <strain evidence="1 2">AK1</strain>
    </source>
</reference>
<accession>M8D4G3</accession>
<comment type="caution">
    <text evidence="1">The sequence shown here is derived from an EMBL/GenBank/DDBJ whole genome shotgun (WGS) entry which is preliminary data.</text>
</comment>